<evidence type="ECO:0000313" key="4">
    <source>
        <dbReference type="Proteomes" id="UP000265180"/>
    </source>
</evidence>
<protein>
    <recommendedName>
        <fullName evidence="2">Peptidase S1 domain-containing protein</fullName>
    </recommendedName>
</protein>
<dbReference type="AlphaFoldDB" id="A0A3P9LPT0"/>
<evidence type="ECO:0000259" key="2">
    <source>
        <dbReference type="Pfam" id="PF00089"/>
    </source>
</evidence>
<evidence type="ECO:0000256" key="1">
    <source>
        <dbReference type="ARBA" id="ARBA00023157"/>
    </source>
</evidence>
<evidence type="ECO:0000313" key="3">
    <source>
        <dbReference type="Ensembl" id="ENSORLP00020022739.1"/>
    </source>
</evidence>
<organism evidence="3 4">
    <name type="scientific">Oryzias latipes</name>
    <name type="common">Japanese rice fish</name>
    <name type="synonym">Japanese killifish</name>
    <dbReference type="NCBI Taxonomy" id="8090"/>
    <lineage>
        <taxon>Eukaryota</taxon>
        <taxon>Metazoa</taxon>
        <taxon>Chordata</taxon>
        <taxon>Craniata</taxon>
        <taxon>Vertebrata</taxon>
        <taxon>Euteleostomi</taxon>
        <taxon>Actinopterygii</taxon>
        <taxon>Neopterygii</taxon>
        <taxon>Teleostei</taxon>
        <taxon>Neoteleostei</taxon>
        <taxon>Acanthomorphata</taxon>
        <taxon>Ovalentaria</taxon>
        <taxon>Atherinomorphae</taxon>
        <taxon>Beloniformes</taxon>
        <taxon>Adrianichthyidae</taxon>
        <taxon>Oryziinae</taxon>
        <taxon>Oryzias</taxon>
    </lineage>
</organism>
<dbReference type="PANTHER" id="PTHR24252">
    <property type="entry name" value="ACROSIN-RELATED"/>
    <property type="match status" value="1"/>
</dbReference>
<dbReference type="PANTHER" id="PTHR24252:SF7">
    <property type="entry name" value="HYALIN"/>
    <property type="match status" value="1"/>
</dbReference>
<proteinExistence type="predicted"/>
<dbReference type="InterPro" id="IPR043504">
    <property type="entry name" value="Peptidase_S1_PA_chymotrypsin"/>
</dbReference>
<dbReference type="GO" id="GO:0006508">
    <property type="term" value="P:proteolysis"/>
    <property type="evidence" value="ECO:0007669"/>
    <property type="project" value="InterPro"/>
</dbReference>
<dbReference type="GO" id="GO:0004252">
    <property type="term" value="F:serine-type endopeptidase activity"/>
    <property type="evidence" value="ECO:0007669"/>
    <property type="project" value="InterPro"/>
</dbReference>
<name>A0A3P9LPT0_ORYLA</name>
<feature type="domain" description="Peptidase S1" evidence="2">
    <location>
        <begin position="41"/>
        <end position="77"/>
    </location>
</feature>
<dbReference type="Gene3D" id="2.40.10.10">
    <property type="entry name" value="Trypsin-like serine proteases"/>
    <property type="match status" value="1"/>
</dbReference>
<keyword evidence="1" id="KW-1015">Disulfide bond</keyword>
<dbReference type="Ensembl" id="ENSORLT00020011327.1">
    <property type="protein sequence ID" value="ENSORLP00020022739.1"/>
    <property type="gene ID" value="ENSORLG00020003181.1"/>
</dbReference>
<dbReference type="InterPro" id="IPR001254">
    <property type="entry name" value="Trypsin_dom"/>
</dbReference>
<dbReference type="Proteomes" id="UP000265180">
    <property type="component" value="Chromosome 23"/>
</dbReference>
<dbReference type="Pfam" id="PF00089">
    <property type="entry name" value="Trypsin"/>
    <property type="match status" value="1"/>
</dbReference>
<reference evidence="3 4" key="2">
    <citation type="submission" date="2017-04" db="EMBL/GenBank/DDBJ databases">
        <title>CpG methylation of centromeres and impact of large insertions on vertebrate speciation.</title>
        <authorList>
            <person name="Ichikawa K."/>
            <person name="Yoshimura J."/>
            <person name="Morishita S."/>
        </authorList>
    </citation>
    <scope>NUCLEOTIDE SEQUENCE</scope>
    <source>
        <strain evidence="3 4">HNI</strain>
    </source>
</reference>
<reference evidence="3" key="3">
    <citation type="submission" date="2025-08" db="UniProtKB">
        <authorList>
            <consortium name="Ensembl"/>
        </authorList>
    </citation>
    <scope>IDENTIFICATION</scope>
    <source>
        <strain evidence="3">HNI</strain>
    </source>
</reference>
<reference key="1">
    <citation type="journal article" date="2007" name="Nature">
        <title>The medaka draft genome and insights into vertebrate genome evolution.</title>
        <authorList>
            <person name="Kasahara M."/>
            <person name="Naruse K."/>
            <person name="Sasaki S."/>
            <person name="Nakatani Y."/>
            <person name="Qu W."/>
            <person name="Ahsan B."/>
            <person name="Yamada T."/>
            <person name="Nagayasu Y."/>
            <person name="Doi K."/>
            <person name="Kasai Y."/>
            <person name="Jindo T."/>
            <person name="Kobayashi D."/>
            <person name="Shimada A."/>
            <person name="Toyoda A."/>
            <person name="Kuroki Y."/>
            <person name="Fujiyama A."/>
            <person name="Sasaki T."/>
            <person name="Shimizu A."/>
            <person name="Asakawa S."/>
            <person name="Shimizu N."/>
            <person name="Hashimoto S."/>
            <person name="Yang J."/>
            <person name="Lee Y."/>
            <person name="Matsushima K."/>
            <person name="Sugano S."/>
            <person name="Sakaizumi M."/>
            <person name="Narita T."/>
            <person name="Ohishi K."/>
            <person name="Haga S."/>
            <person name="Ohta F."/>
            <person name="Nomoto H."/>
            <person name="Nogata K."/>
            <person name="Morishita T."/>
            <person name="Endo T."/>
            <person name="Shin-I T."/>
            <person name="Takeda H."/>
            <person name="Morishita S."/>
            <person name="Kohara Y."/>
        </authorList>
    </citation>
    <scope>NUCLEOTIDE SEQUENCE [LARGE SCALE GENOMIC DNA]</scope>
    <source>
        <strain>Hd-rR</strain>
    </source>
</reference>
<dbReference type="SUPFAM" id="SSF50494">
    <property type="entry name" value="Trypsin-like serine proteases"/>
    <property type="match status" value="1"/>
</dbReference>
<accession>A0A3P9LPT0</accession>
<reference evidence="3" key="4">
    <citation type="submission" date="2025-09" db="UniProtKB">
        <authorList>
            <consortium name="Ensembl"/>
        </authorList>
    </citation>
    <scope>IDENTIFICATION</scope>
    <source>
        <strain evidence="3">HNI</strain>
    </source>
</reference>
<dbReference type="InterPro" id="IPR009003">
    <property type="entry name" value="Peptidase_S1_PA"/>
</dbReference>
<sequence length="79" mass="9063">ISCPDSPSGWWFFLLCERAPSLASISVSRRGAVWVDNVTESCPFSWPWMVSLQSNRKHFCSGVLIHRRWVLTAKHCSVR</sequence>